<dbReference type="OrthoDB" id="2749813at2759"/>
<keyword evidence="2" id="KW-0472">Membrane</keyword>
<evidence type="ECO:0000313" key="4">
    <source>
        <dbReference type="Proteomes" id="UP000256964"/>
    </source>
</evidence>
<feature type="region of interest" description="Disordered" evidence="1">
    <location>
        <begin position="39"/>
        <end position="77"/>
    </location>
</feature>
<gene>
    <name evidence="3" type="ORF">OH76DRAFT_1408402</name>
</gene>
<dbReference type="AlphaFoldDB" id="A0A371CXX3"/>
<keyword evidence="2" id="KW-1133">Transmembrane helix</keyword>
<keyword evidence="4" id="KW-1185">Reference proteome</keyword>
<evidence type="ECO:0000313" key="3">
    <source>
        <dbReference type="EMBL" id="RDX45128.1"/>
    </source>
</evidence>
<evidence type="ECO:0000256" key="1">
    <source>
        <dbReference type="SAM" id="MobiDB-lite"/>
    </source>
</evidence>
<feature type="transmembrane region" description="Helical" evidence="2">
    <location>
        <begin position="12"/>
        <end position="32"/>
    </location>
</feature>
<sequence length="77" mass="8081">MQSNSVHTRGSGRPMAIAAVVGCVATLGYMWVAGKQTKAEEGPASMYQHSKGLNSETSDARMNSAAVRGTVQGDRKP</sequence>
<feature type="compositionally biased region" description="Polar residues" evidence="1">
    <location>
        <begin position="47"/>
        <end position="61"/>
    </location>
</feature>
<evidence type="ECO:0000256" key="2">
    <source>
        <dbReference type="SAM" id="Phobius"/>
    </source>
</evidence>
<dbReference type="EMBL" id="KZ857441">
    <property type="protein sequence ID" value="RDX45128.1"/>
    <property type="molecule type" value="Genomic_DNA"/>
</dbReference>
<protein>
    <submittedName>
        <fullName evidence="3">Uncharacterized protein</fullName>
    </submittedName>
</protein>
<keyword evidence="2" id="KW-0812">Transmembrane</keyword>
<reference evidence="3 4" key="1">
    <citation type="journal article" date="2018" name="Biotechnol. Biofuels">
        <title>Integrative visual omics of the white-rot fungus Polyporus brumalis exposes the biotechnological potential of its oxidative enzymes for delignifying raw plant biomass.</title>
        <authorList>
            <person name="Miyauchi S."/>
            <person name="Rancon A."/>
            <person name="Drula E."/>
            <person name="Hage H."/>
            <person name="Chaduli D."/>
            <person name="Favel A."/>
            <person name="Grisel S."/>
            <person name="Henrissat B."/>
            <person name="Herpoel-Gimbert I."/>
            <person name="Ruiz-Duenas F.J."/>
            <person name="Chevret D."/>
            <person name="Hainaut M."/>
            <person name="Lin J."/>
            <person name="Wang M."/>
            <person name="Pangilinan J."/>
            <person name="Lipzen A."/>
            <person name="Lesage-Meessen L."/>
            <person name="Navarro D."/>
            <person name="Riley R."/>
            <person name="Grigoriev I.V."/>
            <person name="Zhou S."/>
            <person name="Raouche S."/>
            <person name="Rosso M.N."/>
        </authorList>
    </citation>
    <scope>NUCLEOTIDE SEQUENCE [LARGE SCALE GENOMIC DNA]</scope>
    <source>
        <strain evidence="3 4">BRFM 1820</strain>
    </source>
</reference>
<organism evidence="3 4">
    <name type="scientific">Lentinus brumalis</name>
    <dbReference type="NCBI Taxonomy" id="2498619"/>
    <lineage>
        <taxon>Eukaryota</taxon>
        <taxon>Fungi</taxon>
        <taxon>Dikarya</taxon>
        <taxon>Basidiomycota</taxon>
        <taxon>Agaricomycotina</taxon>
        <taxon>Agaricomycetes</taxon>
        <taxon>Polyporales</taxon>
        <taxon>Polyporaceae</taxon>
        <taxon>Lentinus</taxon>
    </lineage>
</organism>
<dbReference type="Proteomes" id="UP000256964">
    <property type="component" value="Unassembled WGS sequence"/>
</dbReference>
<accession>A0A371CXX3</accession>
<proteinExistence type="predicted"/>
<name>A0A371CXX3_9APHY</name>